<organism evidence="16 17">
    <name type="scientific">Pyxidicoccus parkwayensis</name>
    <dbReference type="NCBI Taxonomy" id="2813578"/>
    <lineage>
        <taxon>Bacteria</taxon>
        <taxon>Pseudomonadati</taxon>
        <taxon>Myxococcota</taxon>
        <taxon>Myxococcia</taxon>
        <taxon>Myxococcales</taxon>
        <taxon>Cystobacterineae</taxon>
        <taxon>Myxococcaceae</taxon>
        <taxon>Pyxidicoccus</taxon>
    </lineage>
</organism>
<evidence type="ECO:0000256" key="5">
    <source>
        <dbReference type="ARBA" id="ARBA00022679"/>
    </source>
</evidence>
<dbReference type="InterPro" id="IPR000014">
    <property type="entry name" value="PAS"/>
</dbReference>
<dbReference type="InterPro" id="IPR003661">
    <property type="entry name" value="HisK_dim/P_dom"/>
</dbReference>
<dbReference type="InterPro" id="IPR003594">
    <property type="entry name" value="HATPase_dom"/>
</dbReference>
<dbReference type="SMART" id="SM00387">
    <property type="entry name" value="HATPase_c"/>
    <property type="match status" value="1"/>
</dbReference>
<keyword evidence="11" id="KW-0902">Two-component regulatory system</keyword>
<gene>
    <name evidence="16" type="ORF">JY651_13215</name>
</gene>
<evidence type="ECO:0000313" key="16">
    <source>
        <dbReference type="EMBL" id="QSQ25824.1"/>
    </source>
</evidence>
<dbReference type="Pfam" id="PF02518">
    <property type="entry name" value="HATPase_c"/>
    <property type="match status" value="1"/>
</dbReference>
<dbReference type="Gene3D" id="3.30.450.20">
    <property type="entry name" value="PAS domain"/>
    <property type="match status" value="2"/>
</dbReference>
<reference evidence="16 17" key="1">
    <citation type="submission" date="2021-02" db="EMBL/GenBank/DDBJ databases">
        <title>De Novo genome assembly of isolated myxobacteria.</title>
        <authorList>
            <person name="Stevens D.C."/>
        </authorList>
    </citation>
    <scope>NUCLEOTIDE SEQUENCE [LARGE SCALE GENOMIC DNA]</scope>
    <source>
        <strain evidence="17">SCPEA02</strain>
    </source>
</reference>
<dbReference type="InterPro" id="IPR005467">
    <property type="entry name" value="His_kinase_dom"/>
</dbReference>
<keyword evidence="8 16" id="KW-0418">Kinase</keyword>
<evidence type="ECO:0000259" key="15">
    <source>
        <dbReference type="PROSITE" id="PS50113"/>
    </source>
</evidence>
<evidence type="ECO:0000256" key="9">
    <source>
        <dbReference type="ARBA" id="ARBA00022840"/>
    </source>
</evidence>
<dbReference type="InterPro" id="IPR004358">
    <property type="entry name" value="Sig_transdc_His_kin-like_C"/>
</dbReference>
<evidence type="ECO:0000256" key="4">
    <source>
        <dbReference type="ARBA" id="ARBA00022553"/>
    </source>
</evidence>
<evidence type="ECO:0000256" key="10">
    <source>
        <dbReference type="ARBA" id="ARBA00022989"/>
    </source>
</evidence>
<dbReference type="SUPFAM" id="SSF55874">
    <property type="entry name" value="ATPase domain of HSP90 chaperone/DNA topoisomerase II/histidine kinase"/>
    <property type="match status" value="1"/>
</dbReference>
<dbReference type="NCBIfam" id="TIGR00229">
    <property type="entry name" value="sensory_box"/>
    <property type="match status" value="2"/>
</dbReference>
<accession>A0ABX7P5P8</accession>
<keyword evidence="10" id="KW-1133">Transmembrane helix</keyword>
<keyword evidence="9" id="KW-0067">ATP-binding</keyword>
<sequence>MQPPRQSEERYRLAIQSVKDYAIFLLDTEGRVQTWNSGAEAIKGYSPGEIIGHSITRFYTPEDVADGRPQRLLGLAVRDGRVEDEGWRVRKDGSRFWADVVITALRDESGKLCGFSKVTRDLTAQRAAAEALRQSELRFRLLIQSVKDHAIFMLDPTGHVATWNTGAERINGYTPEEIIGQHFSRFYVPEEAASGKCERELETAVTEGKFEEEGWRVRKDGSRFWANVVIQPMWDTDGKLLGFAKVTRDLTERRNAEAERLRLAQAQEAIRLRDEFLSIASHELKTPLSAIQLQLQSLLHGGGEGLESRLRQKVGRALRSGGRLAELVETLLDVSRIATGRLVLSPRPFDLSRGVEEVVERFREHAELQGCDVHLQLEESVIGEWDPLRVEQVVTNLFSNALKYAAGSRVDLAVRAEGDKAILTVSDQGPGVPETERERIFGRFERAVSMRHFGGMGLGLYVARQIVEAHGGTIAIEGVEPHGARFVVTLPRAPKPAAAPG</sequence>
<comment type="catalytic activity">
    <reaction evidence="1">
        <text>ATP + protein L-histidine = ADP + protein N-phospho-L-histidine.</text>
        <dbReference type="EC" id="2.7.13.3"/>
    </reaction>
</comment>
<feature type="domain" description="PAC" evidence="15">
    <location>
        <begin position="210"/>
        <end position="262"/>
    </location>
</feature>
<feature type="domain" description="PAS" evidence="14">
    <location>
        <begin position="135"/>
        <end position="208"/>
    </location>
</feature>
<dbReference type="CDD" id="cd00075">
    <property type="entry name" value="HATPase"/>
    <property type="match status" value="1"/>
</dbReference>
<evidence type="ECO:0000256" key="7">
    <source>
        <dbReference type="ARBA" id="ARBA00022741"/>
    </source>
</evidence>
<dbReference type="Proteomes" id="UP000662747">
    <property type="component" value="Chromosome"/>
</dbReference>
<dbReference type="PROSITE" id="PS50112">
    <property type="entry name" value="PAS"/>
    <property type="match status" value="2"/>
</dbReference>
<dbReference type="PANTHER" id="PTHR42878">
    <property type="entry name" value="TWO-COMPONENT HISTIDINE KINASE"/>
    <property type="match status" value="1"/>
</dbReference>
<dbReference type="SMART" id="SM00091">
    <property type="entry name" value="PAS"/>
    <property type="match status" value="2"/>
</dbReference>
<evidence type="ECO:0000256" key="3">
    <source>
        <dbReference type="ARBA" id="ARBA00012438"/>
    </source>
</evidence>
<evidence type="ECO:0000256" key="12">
    <source>
        <dbReference type="ARBA" id="ARBA00023136"/>
    </source>
</evidence>
<dbReference type="Pfam" id="PF13426">
    <property type="entry name" value="PAS_9"/>
    <property type="match status" value="2"/>
</dbReference>
<dbReference type="RefSeq" id="WP_206727375.1">
    <property type="nucleotide sequence ID" value="NZ_CP071090.1"/>
</dbReference>
<evidence type="ECO:0000256" key="11">
    <source>
        <dbReference type="ARBA" id="ARBA00023012"/>
    </source>
</evidence>
<dbReference type="SMART" id="SM00388">
    <property type="entry name" value="HisKA"/>
    <property type="match status" value="1"/>
</dbReference>
<keyword evidence="12" id="KW-0472">Membrane</keyword>
<dbReference type="GO" id="GO:0016301">
    <property type="term" value="F:kinase activity"/>
    <property type="evidence" value="ECO:0007669"/>
    <property type="project" value="UniProtKB-KW"/>
</dbReference>
<dbReference type="InterPro" id="IPR000700">
    <property type="entry name" value="PAS-assoc_C"/>
</dbReference>
<dbReference type="CDD" id="cd00082">
    <property type="entry name" value="HisKA"/>
    <property type="match status" value="1"/>
</dbReference>
<proteinExistence type="predicted"/>
<dbReference type="Gene3D" id="1.10.287.130">
    <property type="match status" value="1"/>
</dbReference>
<comment type="subcellular location">
    <subcellularLocation>
        <location evidence="2">Membrane</location>
        <topology evidence="2">Multi-pass membrane protein</topology>
    </subcellularLocation>
</comment>
<keyword evidence="6" id="KW-0812">Transmembrane</keyword>
<dbReference type="SMART" id="SM00086">
    <property type="entry name" value="PAC"/>
    <property type="match status" value="2"/>
</dbReference>
<dbReference type="PROSITE" id="PS50113">
    <property type="entry name" value="PAC"/>
    <property type="match status" value="2"/>
</dbReference>
<dbReference type="EMBL" id="CP071090">
    <property type="protein sequence ID" value="QSQ25824.1"/>
    <property type="molecule type" value="Genomic_DNA"/>
</dbReference>
<keyword evidence="5" id="KW-0808">Transferase</keyword>
<dbReference type="SUPFAM" id="SSF47384">
    <property type="entry name" value="Homodimeric domain of signal transducing histidine kinase"/>
    <property type="match status" value="1"/>
</dbReference>
<feature type="domain" description="PAS" evidence="14">
    <location>
        <begin position="7"/>
        <end position="80"/>
    </location>
</feature>
<protein>
    <recommendedName>
        <fullName evidence="3">histidine kinase</fullName>
        <ecNumber evidence="3">2.7.13.3</ecNumber>
    </recommendedName>
</protein>
<keyword evidence="17" id="KW-1185">Reference proteome</keyword>
<evidence type="ECO:0000313" key="17">
    <source>
        <dbReference type="Proteomes" id="UP000662747"/>
    </source>
</evidence>
<dbReference type="InterPro" id="IPR050351">
    <property type="entry name" value="BphY/WalK/GraS-like"/>
</dbReference>
<dbReference type="InterPro" id="IPR001610">
    <property type="entry name" value="PAC"/>
</dbReference>
<dbReference type="PANTHER" id="PTHR42878:SF7">
    <property type="entry name" value="SENSOR HISTIDINE KINASE GLRK"/>
    <property type="match status" value="1"/>
</dbReference>
<dbReference type="SUPFAM" id="SSF55785">
    <property type="entry name" value="PYP-like sensor domain (PAS domain)"/>
    <property type="match status" value="2"/>
</dbReference>
<dbReference type="Gene3D" id="3.30.565.10">
    <property type="entry name" value="Histidine kinase-like ATPase, C-terminal domain"/>
    <property type="match status" value="1"/>
</dbReference>
<keyword evidence="7" id="KW-0547">Nucleotide-binding</keyword>
<dbReference type="PRINTS" id="PR00344">
    <property type="entry name" value="BCTRLSENSOR"/>
</dbReference>
<keyword evidence="4" id="KW-0597">Phosphoprotein</keyword>
<feature type="domain" description="PAC" evidence="15">
    <location>
        <begin position="82"/>
        <end position="134"/>
    </location>
</feature>
<dbReference type="InterPro" id="IPR036097">
    <property type="entry name" value="HisK_dim/P_sf"/>
</dbReference>
<evidence type="ECO:0000256" key="8">
    <source>
        <dbReference type="ARBA" id="ARBA00022777"/>
    </source>
</evidence>
<dbReference type="Pfam" id="PF00512">
    <property type="entry name" value="HisKA"/>
    <property type="match status" value="1"/>
</dbReference>
<dbReference type="CDD" id="cd00130">
    <property type="entry name" value="PAS"/>
    <property type="match status" value="2"/>
</dbReference>
<evidence type="ECO:0000256" key="6">
    <source>
        <dbReference type="ARBA" id="ARBA00022692"/>
    </source>
</evidence>
<dbReference type="EC" id="2.7.13.3" evidence="3"/>
<feature type="domain" description="Histidine kinase" evidence="13">
    <location>
        <begin position="279"/>
        <end position="494"/>
    </location>
</feature>
<dbReference type="PROSITE" id="PS50109">
    <property type="entry name" value="HIS_KIN"/>
    <property type="match status" value="1"/>
</dbReference>
<dbReference type="InterPro" id="IPR035965">
    <property type="entry name" value="PAS-like_dom_sf"/>
</dbReference>
<evidence type="ECO:0000256" key="1">
    <source>
        <dbReference type="ARBA" id="ARBA00000085"/>
    </source>
</evidence>
<name>A0ABX7P5P8_9BACT</name>
<evidence type="ECO:0000259" key="14">
    <source>
        <dbReference type="PROSITE" id="PS50112"/>
    </source>
</evidence>
<evidence type="ECO:0000256" key="2">
    <source>
        <dbReference type="ARBA" id="ARBA00004141"/>
    </source>
</evidence>
<evidence type="ECO:0000259" key="13">
    <source>
        <dbReference type="PROSITE" id="PS50109"/>
    </source>
</evidence>
<dbReference type="InterPro" id="IPR036890">
    <property type="entry name" value="HATPase_C_sf"/>
</dbReference>